<feature type="non-terminal residue" evidence="1">
    <location>
        <position position="114"/>
    </location>
</feature>
<proteinExistence type="predicted"/>
<sequence length="114" mass="12811">FFLAVSDTVALPIKFTPKDAGCFRCQIVLKSSRDIRVYEIECVVSAEQADAQVEFLTPAFQMVTQEIPISNKSNQDWRFEAVLEGQCFYGPPVLNVREGETAQYPLTFKPVAES</sequence>
<dbReference type="AlphaFoldDB" id="A0A7K5LCX4"/>
<protein>
    <submittedName>
        <fullName evidence="1">CFA47 protein</fullName>
    </submittedName>
</protein>
<name>A0A7K5LCX4_VIRAL</name>
<comment type="caution">
    <text evidence="1">The sequence shown here is derived from an EMBL/GenBank/DDBJ whole genome shotgun (WGS) entry which is preliminary data.</text>
</comment>
<organism evidence="1 2">
    <name type="scientific">Vireo altiloquus</name>
    <name type="common">Black-whiskered vireo</name>
    <name type="synonym">Muscicapa altiloqua</name>
    <dbReference type="NCBI Taxonomy" id="34956"/>
    <lineage>
        <taxon>Eukaryota</taxon>
        <taxon>Metazoa</taxon>
        <taxon>Chordata</taxon>
        <taxon>Craniata</taxon>
        <taxon>Vertebrata</taxon>
        <taxon>Euteleostomi</taxon>
        <taxon>Archelosauria</taxon>
        <taxon>Archosauria</taxon>
        <taxon>Dinosauria</taxon>
        <taxon>Saurischia</taxon>
        <taxon>Theropoda</taxon>
        <taxon>Coelurosauria</taxon>
        <taxon>Aves</taxon>
        <taxon>Neognathae</taxon>
        <taxon>Neoaves</taxon>
        <taxon>Telluraves</taxon>
        <taxon>Australaves</taxon>
        <taxon>Passeriformes</taxon>
        <taxon>Corvoidea</taxon>
        <taxon>Vireonidae</taxon>
        <taxon>Vireoninae</taxon>
        <taxon>Vireo</taxon>
    </lineage>
</organism>
<dbReference type="PANTHER" id="PTHR45912:SF3">
    <property type="entry name" value="CILIA- AND FLAGELLA-ASSOCIATED PROTEIN 47"/>
    <property type="match status" value="1"/>
</dbReference>
<gene>
    <name evidence="1" type="primary">Cfap47_3</name>
    <name evidence="1" type="ORF">VIRALT_R14434</name>
</gene>
<dbReference type="Proteomes" id="UP000589495">
    <property type="component" value="Unassembled WGS sequence"/>
</dbReference>
<reference evidence="1 2" key="1">
    <citation type="submission" date="2019-09" db="EMBL/GenBank/DDBJ databases">
        <title>Bird 10,000 Genomes (B10K) Project - Family phase.</title>
        <authorList>
            <person name="Zhang G."/>
        </authorList>
    </citation>
    <scope>NUCLEOTIDE SEQUENCE [LARGE SCALE GENOMIC DNA]</scope>
    <source>
        <strain evidence="1">B10K-DU-001-22</strain>
        <tissue evidence="1">Muscle</tissue>
    </source>
</reference>
<accession>A0A7K5LCX4</accession>
<keyword evidence="2" id="KW-1185">Reference proteome</keyword>
<dbReference type="GO" id="GO:0007288">
    <property type="term" value="P:sperm axoneme assembly"/>
    <property type="evidence" value="ECO:0007669"/>
    <property type="project" value="TreeGrafter"/>
</dbReference>
<dbReference type="PANTHER" id="PTHR45912">
    <property type="entry name" value="CILIA- AND FLAGELLA-ASSOCIATED PROTEIN 47"/>
    <property type="match status" value="1"/>
</dbReference>
<dbReference type="EMBL" id="VZRF01010496">
    <property type="protein sequence ID" value="NWT16340.1"/>
    <property type="molecule type" value="Genomic_DNA"/>
</dbReference>
<feature type="non-terminal residue" evidence="1">
    <location>
        <position position="1"/>
    </location>
</feature>
<evidence type="ECO:0000313" key="2">
    <source>
        <dbReference type="Proteomes" id="UP000589495"/>
    </source>
</evidence>
<evidence type="ECO:0000313" key="1">
    <source>
        <dbReference type="EMBL" id="NWT16340.1"/>
    </source>
</evidence>
<dbReference type="GO" id="GO:0005929">
    <property type="term" value="C:cilium"/>
    <property type="evidence" value="ECO:0007669"/>
    <property type="project" value="TreeGrafter"/>
</dbReference>